<feature type="transmembrane region" description="Helical" evidence="1">
    <location>
        <begin position="153"/>
        <end position="175"/>
    </location>
</feature>
<protein>
    <submittedName>
        <fullName evidence="2">Uncharacterized protein</fullName>
    </submittedName>
</protein>
<feature type="transmembrane region" description="Helical" evidence="1">
    <location>
        <begin position="187"/>
        <end position="207"/>
    </location>
</feature>
<keyword evidence="3" id="KW-1185">Reference proteome</keyword>
<reference evidence="3" key="1">
    <citation type="journal article" date="2019" name="Int. J. Syst. Evol. Microbiol.">
        <title>The Global Catalogue of Microorganisms (GCM) 10K type strain sequencing project: providing services to taxonomists for standard genome sequencing and annotation.</title>
        <authorList>
            <consortium name="The Broad Institute Genomics Platform"/>
            <consortium name="The Broad Institute Genome Sequencing Center for Infectious Disease"/>
            <person name="Wu L."/>
            <person name="Ma J."/>
        </authorList>
    </citation>
    <scope>NUCLEOTIDE SEQUENCE [LARGE SCALE GENOMIC DNA]</scope>
    <source>
        <strain evidence="3">CGMCC 1.15067</strain>
    </source>
</reference>
<feature type="transmembrane region" description="Helical" evidence="1">
    <location>
        <begin position="20"/>
        <end position="39"/>
    </location>
</feature>
<comment type="caution">
    <text evidence="2">The sequence shown here is derived from an EMBL/GenBank/DDBJ whole genome shotgun (WGS) entry which is preliminary data.</text>
</comment>
<evidence type="ECO:0000256" key="1">
    <source>
        <dbReference type="SAM" id="Phobius"/>
    </source>
</evidence>
<feature type="transmembrane region" description="Helical" evidence="1">
    <location>
        <begin position="214"/>
        <end position="232"/>
    </location>
</feature>
<feature type="transmembrane region" description="Helical" evidence="1">
    <location>
        <begin position="238"/>
        <end position="257"/>
    </location>
</feature>
<dbReference type="Proteomes" id="UP001597403">
    <property type="component" value="Unassembled WGS sequence"/>
</dbReference>
<accession>A0ABW4UZ54</accession>
<gene>
    <name evidence="2" type="ORF">ACFSGI_11265</name>
</gene>
<name>A0ABW4UZ54_9BACL</name>
<evidence type="ECO:0000313" key="2">
    <source>
        <dbReference type="EMBL" id="MFD1990539.1"/>
    </source>
</evidence>
<dbReference type="RefSeq" id="WP_204824221.1">
    <property type="nucleotide sequence ID" value="NZ_JBHUGF010000010.1"/>
</dbReference>
<keyword evidence="1" id="KW-0472">Membrane</keyword>
<proteinExistence type="predicted"/>
<keyword evidence="1" id="KW-1133">Transmembrane helix</keyword>
<keyword evidence="1" id="KW-0812">Transmembrane</keyword>
<evidence type="ECO:0000313" key="3">
    <source>
        <dbReference type="Proteomes" id="UP001597403"/>
    </source>
</evidence>
<organism evidence="2 3">
    <name type="scientific">Paenibacillus nicotianae</name>
    <dbReference type="NCBI Taxonomy" id="1526551"/>
    <lineage>
        <taxon>Bacteria</taxon>
        <taxon>Bacillati</taxon>
        <taxon>Bacillota</taxon>
        <taxon>Bacilli</taxon>
        <taxon>Bacillales</taxon>
        <taxon>Paenibacillaceae</taxon>
        <taxon>Paenibacillus</taxon>
    </lineage>
</organism>
<dbReference type="EMBL" id="JBHUGF010000010">
    <property type="protein sequence ID" value="MFD1990539.1"/>
    <property type="molecule type" value="Genomic_DNA"/>
</dbReference>
<sequence length="261" mass="30002">MMQMIDIQAVYEQFNALSASVKFLIAGVATFFVFMYKTFATMYAENDKNQQGIANQKLETLFKLQAVLSIYHKSSKQLTDQNELIYTLADTMMYLDFKLRKKVELFYENRSDHTLQIIEKQIVDELNSSHTFSSKTLSTERFFQFTSNMIRPLFPIFASLVFIAISLFIVIHSMLTGNIYAQVEIVAGYFSVLISLFMLVLLIDLVINEFKNIQFRWIPVIGSIVMIVVPLLLMNPLIPGLAILSTQVIVFIGIIFLQRLN</sequence>